<proteinExistence type="inferred from homology"/>
<dbReference type="GO" id="GO:0022857">
    <property type="term" value="F:transmembrane transporter activity"/>
    <property type="evidence" value="ECO:0007669"/>
    <property type="project" value="InterPro"/>
</dbReference>
<dbReference type="Proteomes" id="UP000642488">
    <property type="component" value="Unassembled WGS sequence"/>
</dbReference>
<dbReference type="PANTHER" id="PTHR30097:SF15">
    <property type="entry name" value="CATION EFFLUX SYSTEM PROTEIN CUSB"/>
    <property type="match status" value="1"/>
</dbReference>
<dbReference type="Gene3D" id="2.40.30.170">
    <property type="match status" value="1"/>
</dbReference>
<reference evidence="6" key="1">
    <citation type="submission" date="2020-12" db="EMBL/GenBank/DDBJ databases">
        <title>Bacterial taxonomy.</title>
        <authorList>
            <person name="Pan X."/>
        </authorList>
    </citation>
    <scope>NUCLEOTIDE SEQUENCE</scope>
    <source>
        <strain evidence="6">KCTC 52957</strain>
    </source>
</reference>
<dbReference type="InterPro" id="IPR058790">
    <property type="entry name" value="BSH_CusB"/>
</dbReference>
<keyword evidence="2" id="KW-0813">Transport</keyword>
<dbReference type="EMBL" id="JAEKPD010000001">
    <property type="protein sequence ID" value="MBJ3761506.1"/>
    <property type="molecule type" value="Genomic_DNA"/>
</dbReference>
<evidence type="ECO:0000313" key="6">
    <source>
        <dbReference type="EMBL" id="MBJ3761506.1"/>
    </source>
</evidence>
<dbReference type="SUPFAM" id="SSF111369">
    <property type="entry name" value="HlyD-like secretion proteins"/>
    <property type="match status" value="1"/>
</dbReference>
<evidence type="ECO:0000256" key="1">
    <source>
        <dbReference type="ARBA" id="ARBA00009477"/>
    </source>
</evidence>
<name>A0A934MCQ0_9RHOB</name>
<dbReference type="Pfam" id="PF25975">
    <property type="entry name" value="CzcB_C"/>
    <property type="match status" value="1"/>
</dbReference>
<dbReference type="InterPro" id="IPR021647">
    <property type="entry name" value="CusF_Ec"/>
</dbReference>
<dbReference type="PANTHER" id="PTHR30097">
    <property type="entry name" value="CATION EFFLUX SYSTEM PROTEIN CUSB"/>
    <property type="match status" value="1"/>
</dbReference>
<gene>
    <name evidence="6" type="ORF">ILP92_01920</name>
</gene>
<evidence type="ECO:0000313" key="7">
    <source>
        <dbReference type="Proteomes" id="UP000642488"/>
    </source>
</evidence>
<evidence type="ECO:0000259" key="4">
    <source>
        <dbReference type="Pfam" id="PF25954"/>
    </source>
</evidence>
<organism evidence="6 7">
    <name type="scientific">Palleronia pontilimi</name>
    <dbReference type="NCBI Taxonomy" id="1964209"/>
    <lineage>
        <taxon>Bacteria</taxon>
        <taxon>Pseudomonadati</taxon>
        <taxon>Pseudomonadota</taxon>
        <taxon>Alphaproteobacteria</taxon>
        <taxon>Rhodobacterales</taxon>
        <taxon>Roseobacteraceae</taxon>
        <taxon>Palleronia</taxon>
    </lineage>
</organism>
<evidence type="ECO:0000256" key="2">
    <source>
        <dbReference type="ARBA" id="ARBA00022448"/>
    </source>
</evidence>
<dbReference type="InterPro" id="IPR006143">
    <property type="entry name" value="RND_pump_MFP"/>
</dbReference>
<dbReference type="InterPro" id="IPR058792">
    <property type="entry name" value="Beta-barrel_RND_2"/>
</dbReference>
<dbReference type="Pfam" id="PF11604">
    <property type="entry name" value="CusF_Ec"/>
    <property type="match status" value="4"/>
</dbReference>
<dbReference type="AlphaFoldDB" id="A0A934MCQ0"/>
<evidence type="ECO:0000259" key="5">
    <source>
        <dbReference type="Pfam" id="PF25975"/>
    </source>
</evidence>
<evidence type="ECO:0000259" key="3">
    <source>
        <dbReference type="Pfam" id="PF25919"/>
    </source>
</evidence>
<dbReference type="InterPro" id="IPR042230">
    <property type="entry name" value="CusF_sf"/>
</dbReference>
<dbReference type="GO" id="GO:0016020">
    <property type="term" value="C:membrane"/>
    <property type="evidence" value="ECO:0007669"/>
    <property type="project" value="InterPro"/>
</dbReference>
<dbReference type="Gene3D" id="2.40.50.100">
    <property type="match status" value="1"/>
</dbReference>
<feature type="domain" description="CusB-like barrel-sandwich hybrid" evidence="3">
    <location>
        <begin position="122"/>
        <end position="232"/>
    </location>
</feature>
<dbReference type="Gene3D" id="2.40.420.20">
    <property type="match status" value="1"/>
</dbReference>
<dbReference type="InterPro" id="IPR058649">
    <property type="entry name" value="CzcB_C"/>
</dbReference>
<dbReference type="GO" id="GO:0030288">
    <property type="term" value="C:outer membrane-bounded periplasmic space"/>
    <property type="evidence" value="ECO:0007669"/>
    <property type="project" value="TreeGrafter"/>
</dbReference>
<feature type="domain" description="CusB-like beta-barrel" evidence="4">
    <location>
        <begin position="242"/>
        <end position="318"/>
    </location>
</feature>
<comment type="caution">
    <text evidence="6">The sequence shown here is derived from an EMBL/GenBank/DDBJ whole genome shotgun (WGS) entry which is preliminary data.</text>
</comment>
<sequence>MRGRYTALSLLALGAGLAAGIFGERYYLNTPVSDAETGPEILYWVAPMDANFRRDVPGKSPMGMDLIPVYAGDEPSGDPAEVQLSAAEINAIGVRTALARIDPLSERIETVGFVGYDEHLTSHVHTRVEGWIEELSVRAIGDRVAKGDLLFEMFSAEIGSSSFDLVRAIESGERRIIDLARGKLRSQGVSEQQIDEIAETGTIARNLRVYAPRDGVVISLDAADGMFLKPDTRALSVTDLSSVWLIVDVFERDMARLSEDMTAIARFEHLNGQTFEGQIEYVYPELDPETRTLPVRLRFDNAEGLLKPNMFGSVDLSPTETREAVTVPNEAVIRTGRAERVILKTGEGTFKPRLIATGLRDTFGAGGRTEVVQGLAPGEEIVVSAQFLIDSESALSAGLMRLAPTDAAPASGTGTLVALDRTERVATVRHDALASLDWPAMTSQFPVRADVALDRLSEGQVVAFKVARGADGMLGVIELGADDGIAATGTGVVEAVTPDGKLAMRHEPIPELGWPAMEMDMPVAGFDPQTAPVGQTVQFDLSKGDDGMFVIVAVRADGMTDMATGDAMPAPEVGTPPATEDAAPPIVVSGQITAVNADDRMATISHGPIAETGMPGMTMDFALAETLDAGSLVTDAEMTLTFARPDGMTMVLTAAEAATPPMKVEGTINSVDAEAGRANITHGPMTEIGMPGMTMDFAISDEIPAETLPVGEKRTLLMDRNADFSLTLVGIAAGAGLTQ</sequence>
<feature type="domain" description="CzcB-like C-terminal circularly permuted SH3-like" evidence="5">
    <location>
        <begin position="325"/>
        <end position="389"/>
    </location>
</feature>
<dbReference type="NCBIfam" id="TIGR01730">
    <property type="entry name" value="RND_mfp"/>
    <property type="match status" value="1"/>
</dbReference>
<accession>A0A934MCQ0</accession>
<dbReference type="GO" id="GO:0015679">
    <property type="term" value="P:plasma membrane copper ion transport"/>
    <property type="evidence" value="ECO:0007669"/>
    <property type="project" value="TreeGrafter"/>
</dbReference>
<dbReference type="Pfam" id="PF25919">
    <property type="entry name" value="BSH_CusB"/>
    <property type="match status" value="1"/>
</dbReference>
<dbReference type="RefSeq" id="WP_198914664.1">
    <property type="nucleotide sequence ID" value="NZ_JAEKPD010000001.1"/>
</dbReference>
<protein>
    <submittedName>
        <fullName evidence="6">Efflux RND transporter periplasmic adaptor subunit</fullName>
    </submittedName>
</protein>
<dbReference type="InterPro" id="IPR051909">
    <property type="entry name" value="MFP_Cation_Efflux"/>
</dbReference>
<dbReference type="GO" id="GO:0046914">
    <property type="term" value="F:transition metal ion binding"/>
    <property type="evidence" value="ECO:0007669"/>
    <property type="project" value="TreeGrafter"/>
</dbReference>
<comment type="similarity">
    <text evidence="1">Belongs to the membrane fusion protein (MFP) (TC 8.A.1) family.</text>
</comment>
<dbReference type="GO" id="GO:0060003">
    <property type="term" value="P:copper ion export"/>
    <property type="evidence" value="ECO:0007669"/>
    <property type="project" value="TreeGrafter"/>
</dbReference>
<dbReference type="Gene3D" id="2.40.50.320">
    <property type="entry name" value="Copper binding periplasmic protein CusF"/>
    <property type="match status" value="4"/>
</dbReference>
<dbReference type="Pfam" id="PF25954">
    <property type="entry name" value="Beta-barrel_RND_2"/>
    <property type="match status" value="1"/>
</dbReference>
<dbReference type="FunFam" id="2.40.30.170:FF:000010">
    <property type="entry name" value="Efflux RND transporter periplasmic adaptor subunit"/>
    <property type="match status" value="1"/>
</dbReference>
<keyword evidence="7" id="KW-1185">Reference proteome</keyword>